<dbReference type="Pfam" id="PF02355">
    <property type="entry name" value="SecD_SecF_C"/>
    <property type="match status" value="1"/>
</dbReference>
<evidence type="ECO:0000256" key="10">
    <source>
        <dbReference type="SAM" id="MobiDB-lite"/>
    </source>
</evidence>
<evidence type="ECO:0000256" key="5">
    <source>
        <dbReference type="ARBA" id="ARBA00022927"/>
    </source>
</evidence>
<evidence type="ECO:0000256" key="2">
    <source>
        <dbReference type="ARBA" id="ARBA00022448"/>
    </source>
</evidence>
<name>A0A3R8PE48_9CORY</name>
<keyword evidence="6 9" id="KW-1133">Transmembrane helix</keyword>
<keyword evidence="2 9" id="KW-0813">Transport</keyword>
<keyword evidence="5 9" id="KW-0653">Protein transport</keyword>
<dbReference type="InterPro" id="IPR048634">
    <property type="entry name" value="SecD_SecF_C"/>
</dbReference>
<comment type="function">
    <text evidence="9">Part of the Sec protein translocase complex. Interacts with the SecYEG preprotein conducting channel. SecDF uses the proton motive force (PMF) to complete protein translocation after the ATP-dependent function of SecA.</text>
</comment>
<comment type="subunit">
    <text evidence="9">Forms a complex with SecF. Part of the essential Sec protein translocation apparatus which comprises SecA, SecYEG and auxiliary proteins SecDF. Other proteins may also be involved.</text>
</comment>
<feature type="transmembrane region" description="Helical" evidence="9">
    <location>
        <begin position="455"/>
        <end position="476"/>
    </location>
</feature>
<dbReference type="InterPro" id="IPR054384">
    <property type="entry name" value="SecDF_P1_head"/>
</dbReference>
<feature type="region of interest" description="Disordered" evidence="10">
    <location>
        <begin position="573"/>
        <end position="663"/>
    </location>
</feature>
<feature type="compositionally biased region" description="Basic and acidic residues" evidence="10">
    <location>
        <begin position="197"/>
        <end position="214"/>
    </location>
</feature>
<feature type="domain" description="Protein export membrane protein SecD/SecF C-terminal" evidence="11">
    <location>
        <begin position="385"/>
        <end position="557"/>
    </location>
</feature>
<keyword evidence="3 9" id="KW-1003">Cell membrane</keyword>
<accession>A0A3R8PE48</accession>
<feature type="transmembrane region" description="Helical" evidence="9">
    <location>
        <begin position="529"/>
        <end position="555"/>
    </location>
</feature>
<evidence type="ECO:0000256" key="7">
    <source>
        <dbReference type="ARBA" id="ARBA00023010"/>
    </source>
</evidence>
<keyword evidence="8 9" id="KW-0472">Membrane</keyword>
<dbReference type="EMBL" id="PQNK01000001">
    <property type="protein sequence ID" value="RRO87991.1"/>
    <property type="molecule type" value="Genomic_DNA"/>
</dbReference>
<dbReference type="InterPro" id="IPR055344">
    <property type="entry name" value="SecD_SecF_C_bact"/>
</dbReference>
<evidence type="ECO:0000313" key="14">
    <source>
        <dbReference type="Proteomes" id="UP000276526"/>
    </source>
</evidence>
<dbReference type="Gene3D" id="3.30.1360.200">
    <property type="match status" value="1"/>
</dbReference>
<dbReference type="NCBIfam" id="TIGR01129">
    <property type="entry name" value="secD"/>
    <property type="match status" value="1"/>
</dbReference>
<dbReference type="GO" id="GO:0015450">
    <property type="term" value="F:protein-transporting ATPase activity"/>
    <property type="evidence" value="ECO:0007669"/>
    <property type="project" value="InterPro"/>
</dbReference>
<keyword evidence="4 9" id="KW-0812">Transmembrane</keyword>
<evidence type="ECO:0000256" key="6">
    <source>
        <dbReference type="ARBA" id="ARBA00022989"/>
    </source>
</evidence>
<evidence type="ECO:0000256" key="9">
    <source>
        <dbReference type="HAMAP-Rule" id="MF_01463"/>
    </source>
</evidence>
<evidence type="ECO:0000313" key="13">
    <source>
        <dbReference type="EMBL" id="RRO87991.1"/>
    </source>
</evidence>
<comment type="caution">
    <text evidence="9">Lacks conserved residue(s) required for the propagation of feature annotation.</text>
</comment>
<evidence type="ECO:0000256" key="3">
    <source>
        <dbReference type="ARBA" id="ARBA00022475"/>
    </source>
</evidence>
<evidence type="ECO:0000259" key="11">
    <source>
        <dbReference type="Pfam" id="PF02355"/>
    </source>
</evidence>
<feature type="transmembrane region" description="Helical" evidence="9">
    <location>
        <begin position="425"/>
        <end position="449"/>
    </location>
</feature>
<sequence>MNSARKTAARARRWPVQALLGFIVLVLVVFGLVFFTGPKTPVPKLGIDLQGGTRVTLVPQGERPTGDQLDQARRILEDRVNGMGVPGADVVTDGDTLVITVPGEDSSQAKALGRTSQLLFRPVVSQGGPQPTKNFGSTLVSTADRWVSAGIITPDDANKKLGDMAGQMEQMGLPKPEGPLTVHATAPKEPGNSIEEQEQRDKQADVMKTDRQSDDPDTLFASAALLTCGPSDPLAGADDPRKLLVACGDQGPQLLAPVPLLKGETDEQNGRRLTGDLVENDSVQGGLNPQTGQVEITFKFKTGGDNPGGETWADIGQKNLGNAIAITLDSHIISAPQIREATPAGSTTQITGDFSEKEAQDLANNLRYGALPLSFTGENGEQGGTAQTISPTMGLASLRAGLIAGIVGLVLVALYALAYYRGLGVVALLSLVASGVLIYGTLVLLGRWIGYSLDLAGIAGLIIGVGTTADSFVVYFERIKDEIHQGSTFRSAVPRAWKRASSTVVTGNMVSLVAAVVLYFLAIGEVKGFAFTLGLTTFFDIVVAFLVTAPLVILLSRREAFARPALNGLGSAFRSSRRHRREAERRAAAAPRPAARPAADAGSGADASDATPATGDVTGTATPASGTAGTDTPGTATPAQDSVGTDTPGTDAPETATGKDDRS</sequence>
<dbReference type="HAMAP" id="MF_01463_B">
    <property type="entry name" value="SecD_B"/>
    <property type="match status" value="1"/>
</dbReference>
<dbReference type="GO" id="GO:0006605">
    <property type="term" value="P:protein targeting"/>
    <property type="evidence" value="ECO:0007669"/>
    <property type="project" value="UniProtKB-UniRule"/>
</dbReference>
<dbReference type="InterPro" id="IPR022813">
    <property type="entry name" value="SecD/SecF_arch_bac"/>
</dbReference>
<dbReference type="Proteomes" id="UP000276526">
    <property type="component" value="Unassembled WGS sequence"/>
</dbReference>
<dbReference type="PANTHER" id="PTHR30081:SF1">
    <property type="entry name" value="PROTEIN TRANSLOCASE SUBUNIT SECD"/>
    <property type="match status" value="1"/>
</dbReference>
<protein>
    <recommendedName>
        <fullName evidence="9">Protein translocase subunit SecD</fullName>
    </recommendedName>
</protein>
<dbReference type="GO" id="GO:0065002">
    <property type="term" value="P:intracellular protein transmembrane transport"/>
    <property type="evidence" value="ECO:0007669"/>
    <property type="project" value="UniProtKB-UniRule"/>
</dbReference>
<comment type="subcellular location">
    <subcellularLocation>
        <location evidence="1 9">Cell membrane</location>
        <topology evidence="1 9">Multi-pass membrane protein</topology>
    </subcellularLocation>
</comment>
<dbReference type="GO" id="GO:0005886">
    <property type="term" value="C:plasma membrane"/>
    <property type="evidence" value="ECO:0007669"/>
    <property type="project" value="UniProtKB-SubCell"/>
</dbReference>
<dbReference type="Pfam" id="PF22599">
    <property type="entry name" value="SecDF_P1_head"/>
    <property type="match status" value="1"/>
</dbReference>
<gene>
    <name evidence="9 13" type="primary">secD</name>
    <name evidence="13" type="ORF">CXF48_01180</name>
</gene>
<dbReference type="SUPFAM" id="SSF82866">
    <property type="entry name" value="Multidrug efflux transporter AcrB transmembrane domain"/>
    <property type="match status" value="1"/>
</dbReference>
<dbReference type="PANTHER" id="PTHR30081">
    <property type="entry name" value="PROTEIN-EXPORT MEMBRANE PROTEIN SEC"/>
    <property type="match status" value="1"/>
</dbReference>
<reference evidence="13 14" key="1">
    <citation type="submission" date="2018-01" db="EMBL/GenBank/DDBJ databases">
        <title>Twenty Corynebacterium bovis Genomes.</title>
        <authorList>
            <person name="Gulvik C.A."/>
        </authorList>
    </citation>
    <scope>NUCLEOTIDE SEQUENCE [LARGE SCALE GENOMIC DNA]</scope>
    <source>
        <strain evidence="13 14">F6900</strain>
    </source>
</reference>
<comment type="caution">
    <text evidence="13">The sequence shown here is derived from an EMBL/GenBank/DDBJ whole genome shotgun (WGS) entry which is preliminary data.</text>
</comment>
<organism evidence="13 14">
    <name type="scientific">Corynebacterium bovis</name>
    <dbReference type="NCBI Taxonomy" id="36808"/>
    <lineage>
        <taxon>Bacteria</taxon>
        <taxon>Bacillati</taxon>
        <taxon>Actinomycetota</taxon>
        <taxon>Actinomycetes</taxon>
        <taxon>Mycobacteriales</taxon>
        <taxon>Corynebacteriaceae</taxon>
        <taxon>Corynebacterium</taxon>
    </lineage>
</organism>
<dbReference type="NCBIfam" id="TIGR00916">
    <property type="entry name" value="2A0604s01"/>
    <property type="match status" value="1"/>
</dbReference>
<feature type="transmembrane region" description="Helical" evidence="9">
    <location>
        <begin position="504"/>
        <end position="523"/>
    </location>
</feature>
<evidence type="ECO:0000256" key="4">
    <source>
        <dbReference type="ARBA" id="ARBA00022692"/>
    </source>
</evidence>
<feature type="transmembrane region" description="Helical" evidence="9">
    <location>
        <begin position="398"/>
        <end position="418"/>
    </location>
</feature>
<evidence type="ECO:0000256" key="1">
    <source>
        <dbReference type="ARBA" id="ARBA00004651"/>
    </source>
</evidence>
<dbReference type="Gene3D" id="1.20.1640.10">
    <property type="entry name" value="Multidrug efflux transporter AcrB transmembrane domain"/>
    <property type="match status" value="1"/>
</dbReference>
<feature type="compositionally biased region" description="Low complexity" evidence="10">
    <location>
        <begin position="588"/>
        <end position="639"/>
    </location>
</feature>
<dbReference type="GO" id="GO:0043952">
    <property type="term" value="P:protein transport by the Sec complex"/>
    <property type="evidence" value="ECO:0007669"/>
    <property type="project" value="UniProtKB-UniRule"/>
</dbReference>
<feature type="domain" description="SecDF P1 head subdomain" evidence="12">
    <location>
        <begin position="273"/>
        <end position="372"/>
    </location>
</feature>
<feature type="region of interest" description="Disordered" evidence="10">
    <location>
        <begin position="184"/>
        <end position="214"/>
    </location>
</feature>
<dbReference type="AlphaFoldDB" id="A0A3R8PE48"/>
<evidence type="ECO:0000256" key="8">
    <source>
        <dbReference type="ARBA" id="ARBA00023136"/>
    </source>
</evidence>
<comment type="similarity">
    <text evidence="9">Belongs to the SecD/SecF family. SecD subfamily.</text>
</comment>
<proteinExistence type="inferred from homology"/>
<dbReference type="RefSeq" id="WP_125206903.1">
    <property type="nucleotide sequence ID" value="NZ_PQNK01000001.1"/>
</dbReference>
<keyword evidence="7 9" id="KW-0811">Translocation</keyword>
<evidence type="ECO:0000259" key="12">
    <source>
        <dbReference type="Pfam" id="PF22599"/>
    </source>
</evidence>
<dbReference type="Gene3D" id="3.30.70.3220">
    <property type="match status" value="1"/>
</dbReference>
<dbReference type="InterPro" id="IPR005791">
    <property type="entry name" value="SecD"/>
</dbReference>